<sequence>MDVRTSTLVVTLLIGVTSQTEAASSTDLAVTGLIIPSACSPSLSGGGVIDHGKVAARDLNPDTHTSLQRQVMRLNVRCDGPTLFSLSTLDNREGTSAIQDRFHGLGMTANDEKLGSASLRLSTAVADTEAVRTIVSTDGGATWVEGTYLGHTAMTAVASATGSLTPIAVQELDADVRLNTMIARSDSLTLVDEVPLDGHVTVQLRYL</sequence>
<dbReference type="Pfam" id="PF06551">
    <property type="entry name" value="DUF1120"/>
    <property type="match status" value="1"/>
</dbReference>
<accession>A0A3M4B006</accession>
<evidence type="ECO:0008006" key="3">
    <source>
        <dbReference type="Google" id="ProtNLM"/>
    </source>
</evidence>
<proteinExistence type="predicted"/>
<name>A0A3M4B006_PSEMA</name>
<keyword evidence="2" id="KW-1185">Reference proteome</keyword>
<comment type="caution">
    <text evidence="1">The sequence shown here is derived from an EMBL/GenBank/DDBJ whole genome shotgun (WGS) entry which is preliminary data.</text>
</comment>
<reference evidence="1 2" key="1">
    <citation type="submission" date="2018-08" db="EMBL/GenBank/DDBJ databases">
        <title>Recombination of ecologically and evolutionarily significant loci maintains genetic cohesion in the Pseudomonas syringae species complex.</title>
        <authorList>
            <person name="Dillon M."/>
            <person name="Thakur S."/>
            <person name="Almeida R.N.D."/>
            <person name="Weir B.S."/>
            <person name="Guttman D.S."/>
        </authorList>
    </citation>
    <scope>NUCLEOTIDE SEQUENCE [LARGE SCALE GENOMIC DNA]</scope>
    <source>
        <strain evidence="1 2">ICMP 3555</strain>
    </source>
</reference>
<dbReference type="EMBL" id="RBQF01000097">
    <property type="protein sequence ID" value="RMP11834.1"/>
    <property type="molecule type" value="Genomic_DNA"/>
</dbReference>
<dbReference type="InterPro" id="IPR010546">
    <property type="entry name" value="DUF1120"/>
</dbReference>
<dbReference type="AlphaFoldDB" id="A0A3M4B006"/>
<evidence type="ECO:0000313" key="2">
    <source>
        <dbReference type="Proteomes" id="UP000276587"/>
    </source>
</evidence>
<evidence type="ECO:0000313" key="1">
    <source>
        <dbReference type="EMBL" id="RMP11834.1"/>
    </source>
</evidence>
<protein>
    <recommendedName>
        <fullName evidence="3">Protein GltF</fullName>
    </recommendedName>
</protein>
<dbReference type="RefSeq" id="WP_064054823.1">
    <property type="nucleotide sequence ID" value="NZ_RBPW01000184.1"/>
</dbReference>
<organism evidence="1 2">
    <name type="scientific">Pseudomonas marginalis pv. marginalis</name>
    <dbReference type="NCBI Taxonomy" id="97473"/>
    <lineage>
        <taxon>Bacteria</taxon>
        <taxon>Pseudomonadati</taxon>
        <taxon>Pseudomonadota</taxon>
        <taxon>Gammaproteobacteria</taxon>
        <taxon>Pseudomonadales</taxon>
        <taxon>Pseudomonadaceae</taxon>
        <taxon>Pseudomonas</taxon>
    </lineage>
</organism>
<dbReference type="Proteomes" id="UP000276587">
    <property type="component" value="Unassembled WGS sequence"/>
</dbReference>
<gene>
    <name evidence="1" type="ORF">ALQ29_04339</name>
</gene>